<accession>A0A9D5U9I6</accession>
<reference evidence="2 3" key="1">
    <citation type="submission" date="2020-08" db="EMBL/GenBank/DDBJ databases">
        <title>A Genomic Blueprint of the Chicken Gut Microbiome.</title>
        <authorList>
            <person name="Gilroy R."/>
            <person name="Ravi A."/>
            <person name="Getino M."/>
            <person name="Pursley I."/>
            <person name="Horton D.L."/>
            <person name="Alikhan N.-F."/>
            <person name="Baker D."/>
            <person name="Gharbi K."/>
            <person name="Hall N."/>
            <person name="Watson M."/>
            <person name="Adriaenssens E.M."/>
            <person name="Foster-Nyarko E."/>
            <person name="Jarju S."/>
            <person name="Secka A."/>
            <person name="Antonio M."/>
            <person name="Oren A."/>
            <person name="Chaudhuri R."/>
            <person name="La Ragione R.M."/>
            <person name="Hildebrand F."/>
            <person name="Pallen M.J."/>
        </authorList>
    </citation>
    <scope>NUCLEOTIDE SEQUENCE [LARGE SCALE GENOMIC DNA]</scope>
    <source>
        <strain evidence="2 3">Sa1BUA8</strain>
    </source>
</reference>
<dbReference type="RefSeq" id="WP_193719571.1">
    <property type="nucleotide sequence ID" value="NZ_JACSPN010000008.1"/>
</dbReference>
<feature type="transmembrane region" description="Helical" evidence="1">
    <location>
        <begin position="151"/>
        <end position="172"/>
    </location>
</feature>
<organism evidence="2 3">
    <name type="scientific">Oerskovia douganii</name>
    <dbReference type="NCBI Taxonomy" id="2762210"/>
    <lineage>
        <taxon>Bacteria</taxon>
        <taxon>Bacillati</taxon>
        <taxon>Actinomycetota</taxon>
        <taxon>Actinomycetes</taxon>
        <taxon>Micrococcales</taxon>
        <taxon>Cellulomonadaceae</taxon>
        <taxon>Oerskovia</taxon>
    </lineage>
</organism>
<keyword evidence="1" id="KW-0472">Membrane</keyword>
<name>A0A9D5U9I6_9CELL</name>
<keyword evidence="1" id="KW-1133">Transmembrane helix</keyword>
<sequence>MAVALLSSLVWFVVSAVLFGRHLDYRRPRRPHRTVAKLGHVRREPPRQIPLLSRVCVICGRQLTNGESMRARVGSTCIKRYGPRYAHQVNPDHGVWVAEMVRARADQAERQARLNVEFDRATAAYPGLVAAWEAERASETGRLRRDARRRAAPMLVSSIAACLASVVVAEFFG</sequence>
<evidence type="ECO:0000256" key="1">
    <source>
        <dbReference type="SAM" id="Phobius"/>
    </source>
</evidence>
<dbReference type="Proteomes" id="UP000822993">
    <property type="component" value="Unassembled WGS sequence"/>
</dbReference>
<keyword evidence="1" id="KW-0812">Transmembrane</keyword>
<dbReference type="EMBL" id="JACSPN010000008">
    <property type="protein sequence ID" value="MBE7700289.1"/>
    <property type="molecule type" value="Genomic_DNA"/>
</dbReference>
<proteinExistence type="predicted"/>
<dbReference type="AlphaFoldDB" id="A0A9D5U9I6"/>
<protein>
    <submittedName>
        <fullName evidence="2">Uncharacterized protein</fullName>
    </submittedName>
</protein>
<keyword evidence="3" id="KW-1185">Reference proteome</keyword>
<evidence type="ECO:0000313" key="2">
    <source>
        <dbReference type="EMBL" id="MBE7700289.1"/>
    </source>
</evidence>
<gene>
    <name evidence="2" type="ORF">H9623_08230</name>
</gene>
<comment type="caution">
    <text evidence="2">The sequence shown here is derived from an EMBL/GenBank/DDBJ whole genome shotgun (WGS) entry which is preliminary data.</text>
</comment>
<evidence type="ECO:0000313" key="3">
    <source>
        <dbReference type="Proteomes" id="UP000822993"/>
    </source>
</evidence>
<feature type="transmembrane region" description="Helical" evidence="1">
    <location>
        <begin position="6"/>
        <end position="23"/>
    </location>
</feature>